<keyword evidence="1" id="KW-0862">Zinc</keyword>
<dbReference type="EMBL" id="JAMSHJ010000007">
    <property type="protein sequence ID" value="KAI5384172.1"/>
    <property type="molecule type" value="Genomic_DNA"/>
</dbReference>
<keyword evidence="5" id="KW-1185">Reference proteome</keyword>
<dbReference type="InterPro" id="IPR054722">
    <property type="entry name" value="PolX-like_BBD"/>
</dbReference>
<evidence type="ECO:0000256" key="1">
    <source>
        <dbReference type="PROSITE-ProRule" id="PRU00047"/>
    </source>
</evidence>
<dbReference type="GO" id="GO:0008270">
    <property type="term" value="F:zinc ion binding"/>
    <property type="evidence" value="ECO:0007669"/>
    <property type="project" value="UniProtKB-KW"/>
</dbReference>
<dbReference type="AlphaFoldDB" id="A0A9D4ZSX5"/>
<evidence type="ECO:0000313" key="5">
    <source>
        <dbReference type="Proteomes" id="UP001058974"/>
    </source>
</evidence>
<dbReference type="SUPFAM" id="SSF57756">
    <property type="entry name" value="Retrovirus zinc finger-like domains"/>
    <property type="match status" value="1"/>
</dbReference>
<name>A0A9D4ZSX5_PEA</name>
<proteinExistence type="predicted"/>
<keyword evidence="1" id="KW-0479">Metal-binding</keyword>
<protein>
    <recommendedName>
        <fullName evidence="3">CCHC-type domain-containing protein</fullName>
    </recommendedName>
</protein>
<dbReference type="PROSITE" id="PS50158">
    <property type="entry name" value="ZF_CCHC"/>
    <property type="match status" value="1"/>
</dbReference>
<sequence length="363" mass="41695">MSKLSKKILRSLTDNFNFVVCSIEESKDIDDLTADELQASLLVHEQKVIEKRSEEQVLQVENEQRNVQGRGRGIYQRGNNNFRGGNFRGGNFRGRGRGRSFVNRSAINCFRCGKQGHYQFECSSLEKGVNYTKFDEEEELLLMAHTEVSKAEGKGIWFLDSGCSNHMTGDKTWFVEFDESFKHSVRLGNSTRMAVQGKGSIRFEVQGITQTNLSSSKRFDSRHSNDYESYVHGLCKDETTAWDVIFEEGGKWDWNLSGTELKQNALAWGDDEAVTEEFEAEYTDSDVEESEYDRTKELPEAGQSSPEEQTRRERRKPSWMNNYESGEGLSEEEELEQNLAFYISHDDPFVKLRGLLGVRRPEE</sequence>
<dbReference type="Gramene" id="Psat07G0125100-T1">
    <property type="protein sequence ID" value="KAI5384172.1"/>
    <property type="gene ID" value="KIW84_071251"/>
</dbReference>
<dbReference type="Pfam" id="PF22936">
    <property type="entry name" value="Pol_BBD"/>
    <property type="match status" value="1"/>
</dbReference>
<evidence type="ECO:0000259" key="3">
    <source>
        <dbReference type="PROSITE" id="PS50158"/>
    </source>
</evidence>
<accession>A0A9D4ZSX5</accession>
<dbReference type="GO" id="GO:0003676">
    <property type="term" value="F:nucleic acid binding"/>
    <property type="evidence" value="ECO:0007669"/>
    <property type="project" value="InterPro"/>
</dbReference>
<reference evidence="4 5" key="1">
    <citation type="journal article" date="2022" name="Nat. Genet.">
        <title>Improved pea reference genome and pan-genome highlight genomic features and evolutionary characteristics.</title>
        <authorList>
            <person name="Yang T."/>
            <person name="Liu R."/>
            <person name="Luo Y."/>
            <person name="Hu S."/>
            <person name="Wang D."/>
            <person name="Wang C."/>
            <person name="Pandey M.K."/>
            <person name="Ge S."/>
            <person name="Xu Q."/>
            <person name="Li N."/>
            <person name="Li G."/>
            <person name="Huang Y."/>
            <person name="Saxena R.K."/>
            <person name="Ji Y."/>
            <person name="Li M."/>
            <person name="Yan X."/>
            <person name="He Y."/>
            <person name="Liu Y."/>
            <person name="Wang X."/>
            <person name="Xiang C."/>
            <person name="Varshney R.K."/>
            <person name="Ding H."/>
            <person name="Gao S."/>
            <person name="Zong X."/>
        </authorList>
    </citation>
    <scope>NUCLEOTIDE SEQUENCE [LARGE SCALE GENOMIC DNA]</scope>
    <source>
        <strain evidence="4 5">cv. Zhongwan 6</strain>
    </source>
</reference>
<keyword evidence="1" id="KW-0863">Zinc-finger</keyword>
<feature type="region of interest" description="Disordered" evidence="2">
    <location>
        <begin position="280"/>
        <end position="332"/>
    </location>
</feature>
<feature type="domain" description="CCHC-type" evidence="3">
    <location>
        <begin position="109"/>
        <end position="122"/>
    </location>
</feature>
<dbReference type="InterPro" id="IPR036875">
    <property type="entry name" value="Znf_CCHC_sf"/>
</dbReference>
<dbReference type="Proteomes" id="UP001058974">
    <property type="component" value="Chromosome 7"/>
</dbReference>
<dbReference type="SMART" id="SM00343">
    <property type="entry name" value="ZnF_C2HC"/>
    <property type="match status" value="1"/>
</dbReference>
<evidence type="ECO:0000256" key="2">
    <source>
        <dbReference type="SAM" id="MobiDB-lite"/>
    </source>
</evidence>
<gene>
    <name evidence="4" type="ORF">KIW84_071251</name>
</gene>
<dbReference type="InterPro" id="IPR001878">
    <property type="entry name" value="Znf_CCHC"/>
</dbReference>
<evidence type="ECO:0000313" key="4">
    <source>
        <dbReference type="EMBL" id="KAI5384172.1"/>
    </source>
</evidence>
<feature type="compositionally biased region" description="Acidic residues" evidence="2">
    <location>
        <begin position="280"/>
        <end position="291"/>
    </location>
</feature>
<comment type="caution">
    <text evidence="4">The sequence shown here is derived from an EMBL/GenBank/DDBJ whole genome shotgun (WGS) entry which is preliminary data.</text>
</comment>
<organism evidence="4 5">
    <name type="scientific">Pisum sativum</name>
    <name type="common">Garden pea</name>
    <name type="synonym">Lathyrus oleraceus</name>
    <dbReference type="NCBI Taxonomy" id="3888"/>
    <lineage>
        <taxon>Eukaryota</taxon>
        <taxon>Viridiplantae</taxon>
        <taxon>Streptophyta</taxon>
        <taxon>Embryophyta</taxon>
        <taxon>Tracheophyta</taxon>
        <taxon>Spermatophyta</taxon>
        <taxon>Magnoliopsida</taxon>
        <taxon>eudicotyledons</taxon>
        <taxon>Gunneridae</taxon>
        <taxon>Pentapetalae</taxon>
        <taxon>rosids</taxon>
        <taxon>fabids</taxon>
        <taxon>Fabales</taxon>
        <taxon>Fabaceae</taxon>
        <taxon>Papilionoideae</taxon>
        <taxon>50 kb inversion clade</taxon>
        <taxon>NPAAA clade</taxon>
        <taxon>Hologalegina</taxon>
        <taxon>IRL clade</taxon>
        <taxon>Fabeae</taxon>
        <taxon>Lathyrus</taxon>
    </lineage>
</organism>